<dbReference type="Proteomes" id="UP000008549">
    <property type="component" value="Unassembled WGS sequence"/>
</dbReference>
<keyword evidence="1" id="KW-0472">Membrane</keyword>
<feature type="transmembrane region" description="Helical" evidence="1">
    <location>
        <begin position="7"/>
        <end position="25"/>
    </location>
</feature>
<dbReference type="AlphaFoldDB" id="A8XMX6"/>
<dbReference type="HOGENOM" id="CLU_038305_1_0_1"/>
<dbReference type="KEGG" id="cbr:CBG_15832"/>
<dbReference type="PANTHER" id="PTHR22898:SF7">
    <property type="entry name" value="PROTEIN CBG15832"/>
    <property type="match status" value="1"/>
</dbReference>
<dbReference type="InParanoid" id="A8XMX6"/>
<dbReference type="CTD" id="8582556"/>
<protein>
    <submittedName>
        <fullName evidence="2">Protein CBG15832</fullName>
    </submittedName>
</protein>
<dbReference type="RefSeq" id="XP_045095822.1">
    <property type="nucleotide sequence ID" value="XM_045241441.1"/>
</dbReference>
<proteinExistence type="predicted"/>
<evidence type="ECO:0000313" key="3">
    <source>
        <dbReference type="Proteomes" id="UP000008549"/>
    </source>
</evidence>
<organism evidence="2 3">
    <name type="scientific">Caenorhabditis briggsae</name>
    <dbReference type="NCBI Taxonomy" id="6238"/>
    <lineage>
        <taxon>Eukaryota</taxon>
        <taxon>Metazoa</taxon>
        <taxon>Ecdysozoa</taxon>
        <taxon>Nematoda</taxon>
        <taxon>Chromadorea</taxon>
        <taxon>Rhabditida</taxon>
        <taxon>Rhabditina</taxon>
        <taxon>Rhabditomorpha</taxon>
        <taxon>Rhabditoidea</taxon>
        <taxon>Rhabditidae</taxon>
        <taxon>Peloderinae</taxon>
        <taxon>Caenorhabditis</taxon>
    </lineage>
</organism>
<dbReference type="InterPro" id="IPR052501">
    <property type="entry name" value="Alpha-1-2_FucT"/>
</dbReference>
<reference evidence="2 3" key="2">
    <citation type="journal article" date="2011" name="PLoS Genet.">
        <title>Caenorhabditis briggsae recombinant inbred line genotypes reveal inter-strain incompatibility and the evolution of recombination.</title>
        <authorList>
            <person name="Ross J.A."/>
            <person name="Koboldt D.C."/>
            <person name="Staisch J.E."/>
            <person name="Chamberlin H.M."/>
            <person name="Gupta B.P."/>
            <person name="Miller R.D."/>
            <person name="Baird S.E."/>
            <person name="Haag E.S."/>
        </authorList>
    </citation>
    <scope>NUCLEOTIDE SEQUENCE [LARGE SCALE GENOMIC DNA]</scope>
    <source>
        <strain evidence="2 3">AF16</strain>
    </source>
</reference>
<evidence type="ECO:0000313" key="2">
    <source>
        <dbReference type="EMBL" id="CAP34001.2"/>
    </source>
</evidence>
<keyword evidence="3" id="KW-1185">Reference proteome</keyword>
<gene>
    <name evidence="2 4" type="ORF">CBG15832</name>
    <name evidence="2" type="ORF">CBG_15832</name>
</gene>
<dbReference type="EMBL" id="HE600911">
    <property type="protein sequence ID" value="CAP34001.2"/>
    <property type="molecule type" value="Genomic_DNA"/>
</dbReference>
<name>A8XMX6_CAEBR</name>
<evidence type="ECO:0000313" key="4">
    <source>
        <dbReference type="WormBase" id="CBG15832"/>
    </source>
</evidence>
<keyword evidence="1" id="KW-1133">Transmembrane helix</keyword>
<dbReference type="eggNOG" id="ENOG502TH6A">
    <property type="taxonomic scope" value="Eukaryota"/>
</dbReference>
<keyword evidence="1" id="KW-0812">Transmembrane</keyword>
<dbReference type="WormBase" id="CBG15832">
    <property type="protein sequence ID" value="CBP39780"/>
    <property type="gene ID" value="WBGene00035957"/>
</dbReference>
<reference evidence="2 3" key="1">
    <citation type="journal article" date="2003" name="PLoS Biol.">
        <title>The genome sequence of Caenorhabditis briggsae: a platform for comparative genomics.</title>
        <authorList>
            <person name="Stein L.D."/>
            <person name="Bao Z."/>
            <person name="Blasiar D."/>
            <person name="Blumenthal T."/>
            <person name="Brent M.R."/>
            <person name="Chen N."/>
            <person name="Chinwalla A."/>
            <person name="Clarke L."/>
            <person name="Clee C."/>
            <person name="Coghlan A."/>
            <person name="Coulson A."/>
            <person name="D'Eustachio P."/>
            <person name="Fitch D.H."/>
            <person name="Fulton L.A."/>
            <person name="Fulton R.E."/>
            <person name="Griffiths-Jones S."/>
            <person name="Harris T.W."/>
            <person name="Hillier L.W."/>
            <person name="Kamath R."/>
            <person name="Kuwabara P.E."/>
            <person name="Mardis E.R."/>
            <person name="Marra M.A."/>
            <person name="Miner T.L."/>
            <person name="Minx P."/>
            <person name="Mullikin J.C."/>
            <person name="Plumb R.W."/>
            <person name="Rogers J."/>
            <person name="Schein J.E."/>
            <person name="Sohrmann M."/>
            <person name="Spieth J."/>
            <person name="Stajich J.E."/>
            <person name="Wei C."/>
            <person name="Willey D."/>
            <person name="Wilson R.K."/>
            <person name="Durbin R."/>
            <person name="Waterston R.H."/>
        </authorList>
    </citation>
    <scope>NUCLEOTIDE SEQUENCE [LARGE SCALE GENOMIC DNA]</scope>
    <source>
        <strain evidence="2 3">AF16</strain>
    </source>
</reference>
<evidence type="ECO:0000256" key="1">
    <source>
        <dbReference type="SAM" id="Phobius"/>
    </source>
</evidence>
<dbReference type="PANTHER" id="PTHR22898">
    <property type="entry name" value="UNCHARACTERIZED GLYCOSOL TRANSFERASE-RELATED"/>
    <property type="match status" value="1"/>
</dbReference>
<sequence length="534" mass="61598">MRNSSRTNFWLIFIFCSAIFLFLVVSRNNLYKCEKSENLEEKPENSKLPEIPDVMLNGFRIQDLKNAPFPPELPGPFRMEFPPPDTRKTLQIQLFTVKNGRGLGQILFELSSLFGIAQQLGRAPKIQRVGGVWDTVVREVSQYFPVFGAKFEISDLEESAAVSVNLNIRFCCKFEDPRNLNSIDQQHLMLNGVYFQSFKYFNDYQSEIRLSLTPPPESAIRAELLISEEFKSDFLICVHTKNSKIDASILSKPSDPVFTRAATDYLVRKCISSAHLLGHAPFFTDNDTGKRITVAVMGNDPLWVQDLFNDKIGKSNYFNRFNESIIPEDSPDYTVLLTLGLSEIDDMAVSRNFCDIFLLTAPTSSFGWWLAYLAKENSEVYYRDPKEAPDQFFAEMRLPDFYPISWNKLKSSRIFGNREHSRFTELSTGRKTAKLNSQRHPDPWRSLFSTQPTSRSSKVRWRVHRCNPDDYSARRIFSSQRNSRYGKDRGRNVLYDSCRRRSLLYFVAIAAIQEYKHSNTSVRQFEGTINETAV</sequence>
<accession>A8XMX6</accession>
<dbReference type="GeneID" id="8582556"/>